<feature type="compositionally biased region" description="Low complexity" evidence="1">
    <location>
        <begin position="496"/>
        <end position="505"/>
    </location>
</feature>
<feature type="region of interest" description="Disordered" evidence="1">
    <location>
        <begin position="113"/>
        <end position="140"/>
    </location>
</feature>
<feature type="region of interest" description="Disordered" evidence="1">
    <location>
        <begin position="574"/>
        <end position="595"/>
    </location>
</feature>
<evidence type="ECO:0000313" key="3">
    <source>
        <dbReference type="EnsemblMetazoa" id="CapteP217914"/>
    </source>
</evidence>
<accession>R7VAD0</accession>
<dbReference type="Proteomes" id="UP000014760">
    <property type="component" value="Unassembled WGS sequence"/>
</dbReference>
<feature type="region of interest" description="Disordered" evidence="1">
    <location>
        <begin position="402"/>
        <end position="438"/>
    </location>
</feature>
<dbReference type="EMBL" id="AMQN01005177">
    <property type="status" value="NOT_ANNOTATED_CDS"/>
    <property type="molecule type" value="Genomic_DNA"/>
</dbReference>
<feature type="region of interest" description="Disordered" evidence="1">
    <location>
        <begin position="477"/>
        <end position="520"/>
    </location>
</feature>
<evidence type="ECO:0000256" key="1">
    <source>
        <dbReference type="SAM" id="MobiDB-lite"/>
    </source>
</evidence>
<reference evidence="3" key="3">
    <citation type="submission" date="2015-06" db="UniProtKB">
        <authorList>
            <consortium name="EnsemblMetazoa"/>
        </authorList>
    </citation>
    <scope>IDENTIFICATION</scope>
</reference>
<organism evidence="2">
    <name type="scientific">Capitella teleta</name>
    <name type="common">Polychaete worm</name>
    <dbReference type="NCBI Taxonomy" id="283909"/>
    <lineage>
        <taxon>Eukaryota</taxon>
        <taxon>Metazoa</taxon>
        <taxon>Spiralia</taxon>
        <taxon>Lophotrochozoa</taxon>
        <taxon>Annelida</taxon>
        <taxon>Polychaeta</taxon>
        <taxon>Sedentaria</taxon>
        <taxon>Scolecida</taxon>
        <taxon>Capitellidae</taxon>
        <taxon>Capitella</taxon>
    </lineage>
</organism>
<reference evidence="2 4" key="2">
    <citation type="journal article" date="2013" name="Nature">
        <title>Insights into bilaterian evolution from three spiralian genomes.</title>
        <authorList>
            <person name="Simakov O."/>
            <person name="Marletaz F."/>
            <person name="Cho S.J."/>
            <person name="Edsinger-Gonzales E."/>
            <person name="Havlak P."/>
            <person name="Hellsten U."/>
            <person name="Kuo D.H."/>
            <person name="Larsson T."/>
            <person name="Lv J."/>
            <person name="Arendt D."/>
            <person name="Savage R."/>
            <person name="Osoegawa K."/>
            <person name="de Jong P."/>
            <person name="Grimwood J."/>
            <person name="Chapman J.A."/>
            <person name="Shapiro H."/>
            <person name="Aerts A."/>
            <person name="Otillar R.P."/>
            <person name="Terry A.Y."/>
            <person name="Boore J.L."/>
            <person name="Grigoriev I.V."/>
            <person name="Lindberg D.R."/>
            <person name="Seaver E.C."/>
            <person name="Weisblat D.A."/>
            <person name="Putnam N.H."/>
            <person name="Rokhsar D.S."/>
        </authorList>
    </citation>
    <scope>NUCLEOTIDE SEQUENCE</scope>
    <source>
        <strain evidence="2 4">I ESC-2004</strain>
    </source>
</reference>
<name>R7VAD0_CAPTE</name>
<keyword evidence="4" id="KW-1185">Reference proteome</keyword>
<feature type="compositionally biased region" description="Low complexity" evidence="1">
    <location>
        <begin position="95"/>
        <end position="105"/>
    </location>
</feature>
<dbReference type="OMA" id="HADEIEH"/>
<dbReference type="EMBL" id="KB295343">
    <property type="protein sequence ID" value="ELU13286.1"/>
    <property type="molecule type" value="Genomic_DNA"/>
</dbReference>
<feature type="region of interest" description="Disordered" evidence="1">
    <location>
        <begin position="86"/>
        <end position="105"/>
    </location>
</feature>
<gene>
    <name evidence="2" type="ORF">CAPTEDRAFT_217914</name>
</gene>
<dbReference type="OrthoDB" id="10027994at2759"/>
<protein>
    <submittedName>
        <fullName evidence="2 3">Uncharacterized protein</fullName>
    </submittedName>
</protein>
<dbReference type="HOGENOM" id="CLU_406669_0_0_1"/>
<dbReference type="AlphaFoldDB" id="R7VAD0"/>
<feature type="compositionally biased region" description="Polar residues" evidence="1">
    <location>
        <begin position="113"/>
        <end position="125"/>
    </location>
</feature>
<reference evidence="4" key="1">
    <citation type="submission" date="2012-12" db="EMBL/GenBank/DDBJ databases">
        <authorList>
            <person name="Hellsten U."/>
            <person name="Grimwood J."/>
            <person name="Chapman J.A."/>
            <person name="Shapiro H."/>
            <person name="Aerts A."/>
            <person name="Otillar R.P."/>
            <person name="Terry A.Y."/>
            <person name="Boore J.L."/>
            <person name="Simakov O."/>
            <person name="Marletaz F."/>
            <person name="Cho S.-J."/>
            <person name="Edsinger-Gonzales E."/>
            <person name="Havlak P."/>
            <person name="Kuo D.-H."/>
            <person name="Larsson T."/>
            <person name="Lv J."/>
            <person name="Arendt D."/>
            <person name="Savage R."/>
            <person name="Osoegawa K."/>
            <person name="de Jong P."/>
            <person name="Lindberg D.R."/>
            <person name="Seaver E.C."/>
            <person name="Weisblat D.A."/>
            <person name="Putnam N.H."/>
            <person name="Grigoriev I.V."/>
            <person name="Rokhsar D.S."/>
        </authorList>
    </citation>
    <scope>NUCLEOTIDE SEQUENCE</scope>
    <source>
        <strain evidence="4">I ESC-2004</strain>
    </source>
</reference>
<evidence type="ECO:0000313" key="2">
    <source>
        <dbReference type="EMBL" id="ELU13286.1"/>
    </source>
</evidence>
<feature type="compositionally biased region" description="Basic and acidic residues" evidence="1">
    <location>
        <begin position="413"/>
        <end position="429"/>
    </location>
</feature>
<sequence>MAAPFMLAMEHAEWRAGKVLKKHHKNRPLARMEAEHQYTPRQPVLSCRTLHVDLTGTRTYRPRSSNDIIHEQHKLIHDIYAQARNVASSKRRSQQRSSSPSFGSSVLMSITVQGNRPQSASQVERSSPPPAVAEVKHPETAQPCISEDQDIENSTRDLNIVRSIVQTQFDAENHSLEASDLMRGQQRKVAKAGLEPKTNNQWIVFPGGQRSKSAGIVDSFNGMRRKNHTEYFSIDVGSGCQVTKNLRKGEKCYVGVNGQKKQYLKRPQCLRTELSNGREEEGKAEQVVVPLCWSDQVSKASDKVIAPRMQSEKPKLRNLCESHPVIFHHADDEEDAGHFCASPLRTKSQQGYYLKVSVRPRKSMDGHQRVNSHIRNFSFKNAEVDNDGNESITIEEILQTRVSSGKQKKKRPPEKNSNKEESTTEDLTKETVTFENEVNRAVTAPPNIARSFSSFSNLPANKDIESLVVGFKASAPVKPDTRVDRTPSAGRSAKQLSKSKPLPSSGSMQSSKVSRESHRDAEFIQISQQMRITKERAMSACTRTSVQPPTPPLEASTQVIEYVRDHNAIETMKEEDSCSVSRPPADTPPCSRIPSPDFHYAFNIPTGRSTEILSENGGQCA</sequence>
<dbReference type="EnsemblMetazoa" id="CapteT217914">
    <property type="protein sequence ID" value="CapteP217914"/>
    <property type="gene ID" value="CapteG217914"/>
</dbReference>
<evidence type="ECO:0000313" key="4">
    <source>
        <dbReference type="Proteomes" id="UP000014760"/>
    </source>
</evidence>
<proteinExistence type="predicted"/>